<dbReference type="Proteomes" id="UP001054945">
    <property type="component" value="Unassembled WGS sequence"/>
</dbReference>
<name>A0AAV4WEH5_CAEEX</name>
<dbReference type="EMBL" id="BPLR01015922">
    <property type="protein sequence ID" value="GIY79695.1"/>
    <property type="molecule type" value="Genomic_DNA"/>
</dbReference>
<reference evidence="1 2" key="1">
    <citation type="submission" date="2021-06" db="EMBL/GenBank/DDBJ databases">
        <title>Caerostris extrusa draft genome.</title>
        <authorList>
            <person name="Kono N."/>
            <person name="Arakawa K."/>
        </authorList>
    </citation>
    <scope>NUCLEOTIDE SEQUENCE [LARGE SCALE GENOMIC DNA]</scope>
</reference>
<organism evidence="1 2">
    <name type="scientific">Caerostris extrusa</name>
    <name type="common">Bark spider</name>
    <name type="synonym">Caerostris bankana</name>
    <dbReference type="NCBI Taxonomy" id="172846"/>
    <lineage>
        <taxon>Eukaryota</taxon>
        <taxon>Metazoa</taxon>
        <taxon>Ecdysozoa</taxon>
        <taxon>Arthropoda</taxon>
        <taxon>Chelicerata</taxon>
        <taxon>Arachnida</taxon>
        <taxon>Araneae</taxon>
        <taxon>Araneomorphae</taxon>
        <taxon>Entelegynae</taxon>
        <taxon>Araneoidea</taxon>
        <taxon>Araneidae</taxon>
        <taxon>Caerostris</taxon>
    </lineage>
</organism>
<sequence length="93" mass="10531">MLSAPFADKRTGDESSVPALFEGLLCHPYQSFGRKRSLTPQIASLRIIKKKRGKCLNKFGRHCLSSSFDNRRREQWRARSSSSIIICILFSAA</sequence>
<keyword evidence="2" id="KW-1185">Reference proteome</keyword>
<gene>
    <name evidence="1" type="ORF">CEXT_705291</name>
</gene>
<evidence type="ECO:0000313" key="2">
    <source>
        <dbReference type="Proteomes" id="UP001054945"/>
    </source>
</evidence>
<comment type="caution">
    <text evidence="1">The sequence shown here is derived from an EMBL/GenBank/DDBJ whole genome shotgun (WGS) entry which is preliminary data.</text>
</comment>
<protein>
    <submittedName>
        <fullName evidence="1">Uncharacterized protein</fullName>
    </submittedName>
</protein>
<accession>A0AAV4WEH5</accession>
<proteinExistence type="predicted"/>
<dbReference type="AlphaFoldDB" id="A0AAV4WEH5"/>
<evidence type="ECO:0000313" key="1">
    <source>
        <dbReference type="EMBL" id="GIY79695.1"/>
    </source>
</evidence>